<reference evidence="3 4" key="1">
    <citation type="submission" date="2013-09" db="EMBL/GenBank/DDBJ databases">
        <title>Genome sequencing of Arenimonas composti.</title>
        <authorList>
            <person name="Chen F."/>
            <person name="Wang G."/>
        </authorList>
    </citation>
    <scope>NUCLEOTIDE SEQUENCE [LARGE SCALE GENOMIC DNA]</scope>
    <source>
        <strain evidence="3 4">TR7-09</strain>
    </source>
</reference>
<gene>
    <name evidence="3" type="ORF">P873_00890</name>
</gene>
<name>A0A091BEC3_9GAMM</name>
<dbReference type="SUPFAM" id="SSF103515">
    <property type="entry name" value="Autotransporter"/>
    <property type="match status" value="1"/>
</dbReference>
<evidence type="ECO:0000313" key="4">
    <source>
        <dbReference type="Proteomes" id="UP000029391"/>
    </source>
</evidence>
<keyword evidence="4" id="KW-1185">Reference proteome</keyword>
<dbReference type="eggNOG" id="COG3468">
    <property type="taxonomic scope" value="Bacteria"/>
</dbReference>
<dbReference type="RefSeq" id="WP_026815882.1">
    <property type="nucleotide sequence ID" value="NZ_AUFF01000001.1"/>
</dbReference>
<keyword evidence="1" id="KW-0732">Signal</keyword>
<dbReference type="InterPro" id="IPR005546">
    <property type="entry name" value="Autotransporte_beta"/>
</dbReference>
<dbReference type="EMBL" id="AWXU01000025">
    <property type="protein sequence ID" value="KFN50081.1"/>
    <property type="molecule type" value="Genomic_DNA"/>
</dbReference>
<comment type="caution">
    <text evidence="3">The sequence shown here is derived from an EMBL/GenBank/DDBJ whole genome shotgun (WGS) entry which is preliminary data.</text>
</comment>
<accession>A0A091BEC3</accession>
<protein>
    <recommendedName>
        <fullName evidence="2">Autotransporter domain-containing protein</fullName>
    </recommendedName>
</protein>
<dbReference type="STRING" id="1121013.GCA_000426365_00339"/>
<evidence type="ECO:0000313" key="3">
    <source>
        <dbReference type="EMBL" id="KFN50081.1"/>
    </source>
</evidence>
<dbReference type="eggNOG" id="COG4625">
    <property type="taxonomic scope" value="Bacteria"/>
</dbReference>
<organism evidence="3 4">
    <name type="scientific">Arenimonas composti TR7-09 = DSM 18010</name>
    <dbReference type="NCBI Taxonomy" id="1121013"/>
    <lineage>
        <taxon>Bacteria</taxon>
        <taxon>Pseudomonadati</taxon>
        <taxon>Pseudomonadota</taxon>
        <taxon>Gammaproteobacteria</taxon>
        <taxon>Lysobacterales</taxon>
        <taxon>Lysobacteraceae</taxon>
        <taxon>Arenimonas</taxon>
    </lineage>
</organism>
<feature type="chain" id="PRO_5001871495" description="Autotransporter domain-containing protein" evidence="1">
    <location>
        <begin position="47"/>
        <end position="2421"/>
    </location>
</feature>
<feature type="signal peptide" evidence="1">
    <location>
        <begin position="1"/>
        <end position="46"/>
    </location>
</feature>
<dbReference type="PROSITE" id="PS51208">
    <property type="entry name" value="AUTOTRANSPORTER"/>
    <property type="match status" value="1"/>
</dbReference>
<evidence type="ECO:0000259" key="2">
    <source>
        <dbReference type="PROSITE" id="PS51208"/>
    </source>
</evidence>
<sequence length="2421" mass="241521">MRKNTEAAQVNSRRARKYAVAPVTRAIRAALTVSAATLALGGQALAADAYTTGHAPARHEAAQRDLIGPPVLDLTLAGGAAPSSVTAEATDAALLQPTRAAFAIGGSQSAVGIGSGLELVDDPSHPMADFIYVNNGVISPSEVFNPAIGINGDAGVDNVIIVNNGTVDAYSALNIADGIFGAGTDVDIDNNGVIFADGSYWAAGIEVEALGAATVVNDFYINAYAFGYLATSYGIHVTAADQASVINNGFVIASGDVANGIDVTAGNDAVVVNSGTMIIGDAGSYYASGIHLSSIYAGSTATAVNDGTVDVLGIYGATGIEVLAAGQGSAATIYNAGNVYAVQSNKYGNGAAGLVAASEGSSLIVNNGLVQVESGGLADGIIAIGFNGDATVYNNGDVIVANDAYVKYGVVGITAASQYGNAHVDNAGFVEATSTKYGAGGYLATGVIAQSGSGDASVLNTGDIVADGWRSYAIVGQSVDGDVSIEQGVGAYAAAGSFATSSLSAAVVGTSANGDVDIDNDGVVLSLSYYQSFGIYAAAGRNVSVDNSYYVGTGGLYAAGITALAAGDVDVTNSGFVYTVGTYSAVGINATADNVTVDNSGTVLSLSNGTAIGIAAEGASSVDVIGTGDVIAASYTSGVAIGIYAVSPGDVNVDWDGGVVAYAVGDQAVGIFAASGYGTTSVNVGGPLVAYSEYASAHGIRAIGVDVDVNASGTIDVDGYNLAVGISAVGSGTVDVTNSGDIVANVRFDTANEFGGYHYAFGVLAYGGAVTVDNSGLIDVTGDVSNGIYAIGGSAVSIVNSGDIYAGTLFGSYYGTGIFATSLYDGSTINVGNAGHIGAYGYYGAVGIEARAGGAGSSVSVSNSGDITAFQYAKYGNGAAGIVAVGDGDVSVDNSGLIQALSGGQTNGVLAASFNGDVSVVNSGDIVAISDYSSKYYSANGINAFSQFGSASVDNSGTVYATSTKYGYGYAAFGIMSAGDTGASVVNSGDVTAMAKYAYGIVATSANGDVTVDQTGGASLTVGNLDSVVAYGIVASSGQGDATVTNAGLVDVTSGDFALGAFASADYGTATVDNSGGIYAYGFSGEAIAIGAVGVDAVVNNSGVAYANGFPAASGIVAIGDTATVDNSGTVIAFSYGDTFGIRAQGASEVTVTGTGDILAISVGSPYGNAYGIHAVSVGDVNVDFGGRVYAYADYGMAIGIFGYSFDGDVSITNSGLVVADSGAGLADGIFASGANVTVDNSGVMSVVGTGWAAGIEAQGTDLTTVTNSGEIYVDVELAGIYYGENSSFGIFATGDQVVVDNSGQIIAAGDMANGIYAVGNSSVSITNSGVIAAGTYYGSLFATGILAGTVYPGGTASVVNTGDIIASSYYGTSGIEVRAAGAGSSAFVDNSGTIYAGQYSKYGYGSLGIVAIAEGSSTVLNSGEIEVWSGGYGVGIIAAAIEGDATVVNSGDIDVRNDAYLKYGVTGVIASSNSGNATIDNSGNIYVASAKYADTAYIATGLMASGGAGASITNSGEIGINGWISYGAVATSADGDVSVVNTADGTIVAGLFDYSSQSLGIVALSQNGDVSIGNAGEVDAESYNLAIGLYGSSVNGDVAIANSGAVDAYGYGNAVGAAAFSTYGDATVTNSGEIWAAGAVRATGIIASAYGTATVDNSGNITVGTPYINFYYYTSATGIDARGDVAAVNNSGEISVVSYDTAIGVLAMGASEASLANSGDIEVSSPYDLAVGAYVMSGGDVSISNSGAIEADSVGSAIGVFAYSGLDMAFGNSGDISATSTSAYTTDAAVAVELLALGNVDASNSGVISATSTDAAEAIGIRILSNGAVDFLNSGTITASHADYAVAVDLDSAIAYFENTGNVYVDAAIDGQVAVRGGDGTQIVINRGDITGALVLGGGVDIFAGYNGGEWLVNNATTDFGGGNDRVYNFAGSVIHLQNGAISLGAGNANLFENSGIIRVSGYGLIDMGNGLPLPVGPGAPEAVPSLNTLPFVNDGLITFLDGNPDDMLTVIGDFAGDGALAIDVRVLTGLSDLLYIDGSVVNGTTQVVNAQIDGRVTDLLDPITFAVVTGNSNANAFVGGTAIGAESDFLDYHLTVSSAAVGGDTEYRLGVSVDGLNKAGSLAGAVAPGAHSLINSHVGTWRQRMGVRPDTENLNGLGPWVRIWRDNGSLDLAHAESFGGGGVFSFDQDNDGREFGFNFDSGYGISWGVMVGNADAVQDLEGAGRTRIDADSGGVYVTWIGDHLYADLSWRGIDFDADMLTTTGEYLRTHGDATALSFETGWRGLDFGGMSVVPQLQYTRVEITNIDDVIGGSSAFEYDPGTSERLRVGLEFSRTIQSGSVIWTPYGSLNAIREFNGDNHYTVADFHTGMTSTEGTSAMVELGVGAQIHGWSITAGASWTDGGAQDSFVGGQLILRYTW</sequence>
<proteinExistence type="predicted"/>
<evidence type="ECO:0000256" key="1">
    <source>
        <dbReference type="SAM" id="SignalP"/>
    </source>
</evidence>
<feature type="domain" description="Autotransporter" evidence="2">
    <location>
        <begin position="2154"/>
        <end position="2421"/>
    </location>
</feature>
<dbReference type="InterPro" id="IPR036709">
    <property type="entry name" value="Autotransporte_beta_dom_sf"/>
</dbReference>
<dbReference type="Proteomes" id="UP000029391">
    <property type="component" value="Unassembled WGS sequence"/>
</dbReference>
<dbReference type="SMART" id="SM00869">
    <property type="entry name" value="Autotransporter"/>
    <property type="match status" value="1"/>
</dbReference>
<dbReference type="OrthoDB" id="6012342at2"/>